<keyword evidence="2" id="KW-1185">Reference proteome</keyword>
<sequence>MWVSGERPCGAPVESPALCSHIEVNCCGVGIWADGARRQMDKRSLLLSLKEGIRGKFEISERNLEKIKETCVIMENKIGILMERMGKTEVALEELD</sequence>
<evidence type="ECO:0000313" key="1">
    <source>
        <dbReference type="EMBL" id="KAJ1199982.1"/>
    </source>
</evidence>
<dbReference type="AlphaFoldDB" id="A0AAV7VIG7"/>
<name>A0AAV7VIG7_PLEWA</name>
<proteinExistence type="predicted"/>
<comment type="caution">
    <text evidence="1">The sequence shown here is derived from an EMBL/GenBank/DDBJ whole genome shotgun (WGS) entry which is preliminary data.</text>
</comment>
<reference evidence="1" key="1">
    <citation type="journal article" date="2022" name="bioRxiv">
        <title>Sequencing and chromosome-scale assembly of the giantPleurodeles waltlgenome.</title>
        <authorList>
            <person name="Brown T."/>
            <person name="Elewa A."/>
            <person name="Iarovenko S."/>
            <person name="Subramanian E."/>
            <person name="Araus A.J."/>
            <person name="Petzold A."/>
            <person name="Susuki M."/>
            <person name="Suzuki K.-i.T."/>
            <person name="Hayashi T."/>
            <person name="Toyoda A."/>
            <person name="Oliveira C."/>
            <person name="Osipova E."/>
            <person name="Leigh N.D."/>
            <person name="Simon A."/>
            <person name="Yun M.H."/>
        </authorList>
    </citation>
    <scope>NUCLEOTIDE SEQUENCE</scope>
    <source>
        <strain evidence="1">20211129_DDA</strain>
        <tissue evidence="1">Liver</tissue>
    </source>
</reference>
<protein>
    <submittedName>
        <fullName evidence="1">Uncharacterized protein</fullName>
    </submittedName>
</protein>
<gene>
    <name evidence="1" type="ORF">NDU88_003813</name>
</gene>
<organism evidence="1 2">
    <name type="scientific">Pleurodeles waltl</name>
    <name type="common">Iberian ribbed newt</name>
    <dbReference type="NCBI Taxonomy" id="8319"/>
    <lineage>
        <taxon>Eukaryota</taxon>
        <taxon>Metazoa</taxon>
        <taxon>Chordata</taxon>
        <taxon>Craniata</taxon>
        <taxon>Vertebrata</taxon>
        <taxon>Euteleostomi</taxon>
        <taxon>Amphibia</taxon>
        <taxon>Batrachia</taxon>
        <taxon>Caudata</taxon>
        <taxon>Salamandroidea</taxon>
        <taxon>Salamandridae</taxon>
        <taxon>Pleurodelinae</taxon>
        <taxon>Pleurodeles</taxon>
    </lineage>
</organism>
<accession>A0AAV7VIG7</accession>
<evidence type="ECO:0000313" key="2">
    <source>
        <dbReference type="Proteomes" id="UP001066276"/>
    </source>
</evidence>
<dbReference type="EMBL" id="JANPWB010000003">
    <property type="protein sequence ID" value="KAJ1199982.1"/>
    <property type="molecule type" value="Genomic_DNA"/>
</dbReference>
<dbReference type="Proteomes" id="UP001066276">
    <property type="component" value="Chromosome 2_1"/>
</dbReference>